<dbReference type="Pfam" id="PF20155">
    <property type="entry name" value="TMP_3"/>
    <property type="match status" value="1"/>
</dbReference>
<sequence length="53" mass="5539">MASPHRNRFKAVAMSGASAASAEAALMQFGQAMASGELRGEELNSVMEQTPGR</sequence>
<dbReference type="NCBIfam" id="TIGR02675">
    <property type="entry name" value="tape_meas_nterm"/>
    <property type="match status" value="1"/>
</dbReference>
<gene>
    <name evidence="2" type="ORF">INT80_06415</name>
</gene>
<evidence type="ECO:0000259" key="1">
    <source>
        <dbReference type="Pfam" id="PF20155"/>
    </source>
</evidence>
<dbReference type="EMBL" id="JADION010000015">
    <property type="protein sequence ID" value="MBF4102557.1"/>
    <property type="molecule type" value="Genomic_DNA"/>
</dbReference>
<protein>
    <submittedName>
        <fullName evidence="2">Tape measure protein</fullName>
    </submittedName>
</protein>
<dbReference type="AlphaFoldDB" id="A0A930URC4"/>
<proteinExistence type="predicted"/>
<dbReference type="InterPro" id="IPR013491">
    <property type="entry name" value="Tape_meas_N"/>
</dbReference>
<feature type="domain" description="Tape measure protein N-terminal" evidence="1">
    <location>
        <begin position="10"/>
        <end position="52"/>
    </location>
</feature>
<reference evidence="2" key="1">
    <citation type="submission" date="2020-11" db="EMBL/GenBank/DDBJ databases">
        <title>Gallibacterium anatis 1637, full genome, WGS.</title>
        <authorList>
            <person name="Laishevtcev A.I."/>
            <person name="Yakimova E.A."/>
            <person name="Petkovich D."/>
            <person name="Stepanova T.V."/>
            <person name="Kalendr R.S."/>
            <person name="Rubalsky E.O."/>
            <person name="Zulkarneev E.R."/>
            <person name="Aleshkin A.V."/>
        </authorList>
    </citation>
    <scope>NUCLEOTIDE SEQUENCE</scope>
    <source>
        <strain evidence="2">1637</strain>
    </source>
</reference>
<organism evidence="2">
    <name type="scientific">Gallibacterium anatis</name>
    <dbReference type="NCBI Taxonomy" id="750"/>
    <lineage>
        <taxon>Bacteria</taxon>
        <taxon>Pseudomonadati</taxon>
        <taxon>Pseudomonadota</taxon>
        <taxon>Gammaproteobacteria</taxon>
        <taxon>Pasteurellales</taxon>
        <taxon>Pasteurellaceae</taxon>
        <taxon>Gallibacterium</taxon>
    </lineage>
</organism>
<comment type="caution">
    <text evidence="2">The sequence shown here is derived from an EMBL/GenBank/DDBJ whole genome shotgun (WGS) entry which is preliminary data.</text>
</comment>
<evidence type="ECO:0000313" key="2">
    <source>
        <dbReference type="EMBL" id="MBF4102557.1"/>
    </source>
</evidence>
<accession>A0A930URC4</accession>
<name>A0A930URC4_9PAST</name>